<reference evidence="2 3" key="1">
    <citation type="journal article" date="2024" name="J Genomics">
        <title>Draft genome sequencing and assembly of Favolaschia claudopus CIRM-BRFM 2984 isolated from oak limbs.</title>
        <authorList>
            <person name="Navarro D."/>
            <person name="Drula E."/>
            <person name="Chaduli D."/>
            <person name="Cazenave R."/>
            <person name="Ahrendt S."/>
            <person name="Wang J."/>
            <person name="Lipzen A."/>
            <person name="Daum C."/>
            <person name="Barry K."/>
            <person name="Grigoriev I.V."/>
            <person name="Favel A."/>
            <person name="Rosso M.N."/>
            <person name="Martin F."/>
        </authorList>
    </citation>
    <scope>NUCLEOTIDE SEQUENCE [LARGE SCALE GENOMIC DNA]</scope>
    <source>
        <strain evidence="2 3">CIRM-BRFM 2984</strain>
    </source>
</reference>
<feature type="chain" id="PRO_5043339884" description="Secreted protein" evidence="1">
    <location>
        <begin position="17"/>
        <end position="100"/>
    </location>
</feature>
<evidence type="ECO:0000313" key="2">
    <source>
        <dbReference type="EMBL" id="KAK7050714.1"/>
    </source>
</evidence>
<gene>
    <name evidence="2" type="ORF">R3P38DRAFT_1766039</name>
</gene>
<evidence type="ECO:0000256" key="1">
    <source>
        <dbReference type="SAM" id="SignalP"/>
    </source>
</evidence>
<comment type="caution">
    <text evidence="2">The sequence shown here is derived from an EMBL/GenBank/DDBJ whole genome shotgun (WGS) entry which is preliminary data.</text>
</comment>
<dbReference type="EMBL" id="JAWWNJ010000008">
    <property type="protein sequence ID" value="KAK7050714.1"/>
    <property type="molecule type" value="Genomic_DNA"/>
</dbReference>
<dbReference type="AlphaFoldDB" id="A0AAW0DJM2"/>
<name>A0AAW0DJM2_9AGAR</name>
<evidence type="ECO:0000313" key="3">
    <source>
        <dbReference type="Proteomes" id="UP001362999"/>
    </source>
</evidence>
<dbReference type="Proteomes" id="UP001362999">
    <property type="component" value="Unassembled WGS sequence"/>
</dbReference>
<organism evidence="2 3">
    <name type="scientific">Favolaschia claudopus</name>
    <dbReference type="NCBI Taxonomy" id="2862362"/>
    <lineage>
        <taxon>Eukaryota</taxon>
        <taxon>Fungi</taxon>
        <taxon>Dikarya</taxon>
        <taxon>Basidiomycota</taxon>
        <taxon>Agaricomycotina</taxon>
        <taxon>Agaricomycetes</taxon>
        <taxon>Agaricomycetidae</taxon>
        <taxon>Agaricales</taxon>
        <taxon>Marasmiineae</taxon>
        <taxon>Mycenaceae</taxon>
        <taxon>Favolaschia</taxon>
    </lineage>
</organism>
<keyword evidence="3" id="KW-1185">Reference proteome</keyword>
<protein>
    <recommendedName>
        <fullName evidence="4">Secreted protein</fullName>
    </recommendedName>
</protein>
<keyword evidence="1" id="KW-0732">Signal</keyword>
<evidence type="ECO:0008006" key="4">
    <source>
        <dbReference type="Google" id="ProtNLM"/>
    </source>
</evidence>
<sequence length="100" mass="11147">MLLSGTLFVLYFLVGAWLVTHEVLVDNIACPWSFSISSKICNVTTHASSSTTHSLQIRYLSGDTAINEANDFNFRQAHPCFPSRIFRKFPGLSSSFSVRS</sequence>
<feature type="signal peptide" evidence="1">
    <location>
        <begin position="1"/>
        <end position="16"/>
    </location>
</feature>
<accession>A0AAW0DJM2</accession>
<proteinExistence type="predicted"/>